<organism evidence="2 3">
    <name type="scientific">Goodea atripinnis</name>
    <dbReference type="NCBI Taxonomy" id="208336"/>
    <lineage>
        <taxon>Eukaryota</taxon>
        <taxon>Metazoa</taxon>
        <taxon>Chordata</taxon>
        <taxon>Craniata</taxon>
        <taxon>Vertebrata</taxon>
        <taxon>Euteleostomi</taxon>
        <taxon>Actinopterygii</taxon>
        <taxon>Neopterygii</taxon>
        <taxon>Teleostei</taxon>
        <taxon>Neoteleostei</taxon>
        <taxon>Acanthomorphata</taxon>
        <taxon>Ovalentaria</taxon>
        <taxon>Atherinomorphae</taxon>
        <taxon>Cyprinodontiformes</taxon>
        <taxon>Goodeidae</taxon>
        <taxon>Goodea</taxon>
    </lineage>
</organism>
<protein>
    <submittedName>
        <fullName evidence="2">Uncharacterized protein</fullName>
    </submittedName>
</protein>
<gene>
    <name evidence="2" type="ORF">GOODEAATRI_009078</name>
</gene>
<reference evidence="2 3" key="1">
    <citation type="submission" date="2021-06" db="EMBL/GenBank/DDBJ databases">
        <authorList>
            <person name="Palmer J.M."/>
        </authorList>
    </citation>
    <scope>NUCLEOTIDE SEQUENCE [LARGE SCALE GENOMIC DNA]</scope>
    <source>
        <strain evidence="2 3">GA_2019</strain>
        <tissue evidence="2">Muscle</tissue>
    </source>
</reference>
<dbReference type="EMBL" id="JAHRIO010030482">
    <property type="protein sequence ID" value="MEQ2167930.1"/>
    <property type="molecule type" value="Genomic_DNA"/>
</dbReference>
<evidence type="ECO:0000256" key="1">
    <source>
        <dbReference type="SAM" id="MobiDB-lite"/>
    </source>
</evidence>
<feature type="compositionally biased region" description="Basic and acidic residues" evidence="1">
    <location>
        <begin position="8"/>
        <end position="24"/>
    </location>
</feature>
<feature type="non-terminal residue" evidence="2">
    <location>
        <position position="1"/>
    </location>
</feature>
<feature type="non-terminal residue" evidence="2">
    <location>
        <position position="115"/>
    </location>
</feature>
<accession>A0ABV0N956</accession>
<name>A0ABV0N956_9TELE</name>
<keyword evidence="3" id="KW-1185">Reference proteome</keyword>
<evidence type="ECO:0000313" key="3">
    <source>
        <dbReference type="Proteomes" id="UP001476798"/>
    </source>
</evidence>
<evidence type="ECO:0000313" key="2">
    <source>
        <dbReference type="EMBL" id="MEQ2167930.1"/>
    </source>
</evidence>
<dbReference type="Proteomes" id="UP001476798">
    <property type="component" value="Unassembled WGS sequence"/>
</dbReference>
<feature type="region of interest" description="Disordered" evidence="1">
    <location>
        <begin position="1"/>
        <end position="103"/>
    </location>
</feature>
<proteinExistence type="predicted"/>
<comment type="caution">
    <text evidence="2">The sequence shown here is derived from an EMBL/GenBank/DDBJ whole genome shotgun (WGS) entry which is preliminary data.</text>
</comment>
<sequence length="115" mass="12478">QARLLDPVARREHPAEQRVQDGRAARRQGGVVHRGRLRAHLPPAGVRPVPEAPGRRAAHGLHQAEAAGDHAGRVQRGAGPHPQGARCHPARGEPLQAHLQKGLRDALQRLHQCEV</sequence>